<keyword evidence="2" id="KW-1133">Transmembrane helix</keyword>
<keyword evidence="2" id="KW-0472">Membrane</keyword>
<keyword evidence="2" id="KW-0812">Transmembrane</keyword>
<feature type="transmembrane region" description="Helical" evidence="2">
    <location>
        <begin position="332"/>
        <end position="350"/>
    </location>
</feature>
<dbReference type="RefSeq" id="YP_009198794.1">
    <property type="nucleotide sequence ID" value="NC_028802.1"/>
</dbReference>
<name>A0A0K1LIV5_9CAUD</name>
<feature type="transmembrane region" description="Helical" evidence="2">
    <location>
        <begin position="303"/>
        <end position="325"/>
    </location>
</feature>
<evidence type="ECO:0000313" key="3">
    <source>
        <dbReference type="EMBL" id="AKU42374.1"/>
    </source>
</evidence>
<dbReference type="GeneID" id="26625876"/>
<feature type="coiled-coil region" evidence="1">
    <location>
        <begin position="787"/>
        <end position="844"/>
    </location>
</feature>
<protein>
    <submittedName>
        <fullName evidence="3">Tapemeasure protein</fullName>
    </submittedName>
</protein>
<dbReference type="Proteomes" id="UP000202614">
    <property type="component" value="Segment"/>
</dbReference>
<keyword evidence="1" id="KW-0175">Coiled coil</keyword>
<reference evidence="3 4" key="1">
    <citation type="submission" date="2015-06" db="EMBL/GenBank/DDBJ databases">
        <authorList>
            <person name="Alford R.F."/>
            <person name="Ferguson J.R."/>
            <person name="Griffin W.B."/>
            <person name="Guertin S.W."/>
            <person name="Mascioli J.B."/>
            <person name="Mishra N."/>
            <person name="Munoz M.J."/>
            <person name="Parrella L.E."/>
            <person name="Poss L.M."/>
            <person name="Ranjan D."/>
            <person name="Sack Q.V."/>
            <person name="Sentis A.J."/>
            <person name="Sopp T.K."/>
            <person name="Thomas A."/>
            <person name="Wienbar S.R."/>
            <person name="Woolford M."/>
            <person name="Forsyth K.S."/>
            <person name="Chandra V.M."/>
            <person name="Braun M.A."/>
            <person name="Jarvik J."/>
            <person name="Lopez A.J."/>
            <person name="Bradley K.W."/>
            <person name="Asai D.J."/>
            <person name="Bowman C.A."/>
            <person name="Russell D.A."/>
            <person name="Pope W.H."/>
            <person name="Jacobs-Sera D."/>
            <person name="Hendrix R.W."/>
            <person name="Hatfull G.F."/>
        </authorList>
    </citation>
    <scope>NUCLEOTIDE SEQUENCE [LARGE SCALE GENOMIC DNA]</scope>
</reference>
<organism evidence="3 4">
    <name type="scientific">Mycobacterium phage UnionJack</name>
    <dbReference type="NCBI Taxonomy" id="1673876"/>
    <lineage>
        <taxon>Viruses</taxon>
        <taxon>Duplodnaviria</taxon>
        <taxon>Heunggongvirae</taxon>
        <taxon>Uroviricota</taxon>
        <taxon>Caudoviricetes</taxon>
        <taxon>Benedictvirus</taxon>
        <taxon>Benedictvirus unionjack</taxon>
    </lineage>
</organism>
<keyword evidence="4" id="KW-1185">Reference proteome</keyword>
<dbReference type="EMBL" id="KT004677">
    <property type="protein sequence ID" value="AKU42374.1"/>
    <property type="molecule type" value="Genomic_DNA"/>
</dbReference>
<dbReference type="OrthoDB" id="540at10239"/>
<gene>
    <name evidence="3" type="ORF">UNIONJACK_22</name>
</gene>
<sequence length="937" mass="101159">MAKGKGAGGTEVGRIYIRVVPDADGFHGNLRRQLQGADKDVEVEVKPTGLENVRKKAKDASKGLEAEVELNADTTKATRQLDLFQKRQTKDLNKFLTQLEAKIPLTAEGERFRRQIERAARELENEIKADIPVEASLAAGQRAKVLGEVQAVKKLAERDAIQLRLDPTFDYKFHNRLVDLTNKRAAAELKAEQDYDKRLKSFHDQLYADKHKQRISDFKEELRLMKMREDETRKFVANYKKANPPIQLRLDPEFDYKLRQRLAKIKPKVEVDLDVKKGAFSRIATSLGKLKAPSFGSGINPSGYALIIAGLAALSPLIAGTLGAITTGLLSIPGLIAAVAVPIGALTLGVEGLSRAAEVLKAPFEDLKQSMSAKVQEQFTPVFEKLRDIFPTLKDTLPAVTNGLSAIAQAVVNTVTGEGLERIQNTITNIADALTKSAPGIGNFTNGLLGLVENFSKKMPDIAGWINTTGKSFSEWVTKFTTEGPDGTSQFDRALQSLGDTLKTLGGGLVELGGKALDFFSDPEKVQSFKAELDGVVNTVLTLVDAINGISSALSKVPGLSDGSADSLFDFAPIQLQLLKDAFGKIDFSGIWNTLKTGAQTAWSQVTTLVQTSVANISSIVRGIGPVTTGIWNGITSSASSAWNGVVASVRTSWESIKTAVSSGVDAVLSYVSGMGGRIISAITSIDLSGAGRALMDGLLAGIRAGAQAVYDFVSGIAGRIAQLKGPLPYDRQVLIPNGQALMDGLGMGLATGFEDVLARAKSMAEQISEAITDGISLDSLLGGTKLPELQKMLDTLEEQRKVLKVQKNNTTDKSQRQILTDQMSQLQAQKDQLSLIKDQYLNTNKYGTEVQSVTEMWDQMFQKMFDMPFNFAKATGGQLLSDLGIGGGGALTTLAEGLIDWGINAGKKFIFNVNSVDEALSAQRNLTNREALQFTR</sequence>
<dbReference type="Gene3D" id="1.20.120.20">
    <property type="entry name" value="Apolipoprotein"/>
    <property type="match status" value="1"/>
</dbReference>
<accession>A0A0K1LIV5</accession>
<evidence type="ECO:0000313" key="4">
    <source>
        <dbReference type="Proteomes" id="UP000202614"/>
    </source>
</evidence>
<evidence type="ECO:0000256" key="2">
    <source>
        <dbReference type="SAM" id="Phobius"/>
    </source>
</evidence>
<dbReference type="KEGG" id="vg:26625876"/>
<evidence type="ECO:0000256" key="1">
    <source>
        <dbReference type="SAM" id="Coils"/>
    </source>
</evidence>
<proteinExistence type="predicted"/>